<evidence type="ECO:0000313" key="2">
    <source>
        <dbReference type="Proteomes" id="UP000035425"/>
    </source>
</evidence>
<sequence>MSGGAGIRAGQASEQFEADVGMLDAADKGDGDGFDALGEGVVVPVVGGDIAVGGRRVGAKVPDDGR</sequence>
<name>A0ABR5EZH9_9ACTN</name>
<accession>A0ABR5EZH9</accession>
<protein>
    <submittedName>
        <fullName evidence="1">Uncharacterized protein</fullName>
    </submittedName>
</protein>
<comment type="caution">
    <text evidence="1">The sequence shown here is derived from an EMBL/GenBank/DDBJ whole genome shotgun (WGS) entry which is preliminary data.</text>
</comment>
<evidence type="ECO:0000313" key="1">
    <source>
        <dbReference type="EMBL" id="KLL09872.1"/>
    </source>
</evidence>
<dbReference type="Proteomes" id="UP000035425">
    <property type="component" value="Unassembled WGS sequence"/>
</dbReference>
<dbReference type="EMBL" id="JWIO01000053">
    <property type="protein sequence ID" value="KLL09872.1"/>
    <property type="molecule type" value="Genomic_DNA"/>
</dbReference>
<gene>
    <name evidence="1" type="ORF">FrCorBMG51_21805</name>
</gene>
<proteinExistence type="predicted"/>
<reference evidence="1 2" key="1">
    <citation type="submission" date="2014-12" db="EMBL/GenBank/DDBJ databases">
        <title>Frankia sp. BMG5.1 draft genome.</title>
        <authorList>
            <person name="Gtari M."/>
            <person name="Ghodhbane-Gtari F."/>
            <person name="Nouioui I."/>
            <person name="Ktari A."/>
            <person name="Hezbri K."/>
            <person name="Mimouni W."/>
            <person name="Sbissi I."/>
            <person name="Ayari A."/>
            <person name="Yamanaka T."/>
            <person name="Normand P."/>
            <person name="Tisa L.S."/>
            <person name="Boudabous A."/>
        </authorList>
    </citation>
    <scope>NUCLEOTIDE SEQUENCE [LARGE SCALE GENOMIC DNA]</scope>
    <source>
        <strain evidence="1 2">BMG5.1</strain>
    </source>
</reference>
<organism evidence="1 2">
    <name type="scientific">Protofrankia coriariae</name>
    <dbReference type="NCBI Taxonomy" id="1562887"/>
    <lineage>
        <taxon>Bacteria</taxon>
        <taxon>Bacillati</taxon>
        <taxon>Actinomycetota</taxon>
        <taxon>Actinomycetes</taxon>
        <taxon>Frankiales</taxon>
        <taxon>Frankiaceae</taxon>
        <taxon>Protofrankia</taxon>
    </lineage>
</organism>
<keyword evidence="2" id="KW-1185">Reference proteome</keyword>